<sequence length="144" mass="15215">MAMTHTSFEASTQAEGRQNRLTVVLAVVQTAQDEEALLPRGIHEVVRFLVVSAHSGPDGSAVIDLRTSETLSVSSAPACYAYIEAVRGLLQSHTLERGAAAPATNLVVSSADQAEARERTLQYLGSPGGGFSRGATYDLREDVG</sequence>
<keyword evidence="2" id="KW-1185">Reference proteome</keyword>
<evidence type="ECO:0000313" key="1">
    <source>
        <dbReference type="EMBL" id="NKX52867.1"/>
    </source>
</evidence>
<gene>
    <name evidence="1" type="ORF">HER39_20280</name>
</gene>
<proteinExistence type="predicted"/>
<comment type="caution">
    <text evidence="1">The sequence shown here is derived from an EMBL/GenBank/DDBJ whole genome shotgun (WGS) entry which is preliminary data.</text>
</comment>
<name>A0ABX1JU81_9MICC</name>
<dbReference type="Proteomes" id="UP000523795">
    <property type="component" value="Unassembled WGS sequence"/>
</dbReference>
<evidence type="ECO:0000313" key="2">
    <source>
        <dbReference type="Proteomes" id="UP000523795"/>
    </source>
</evidence>
<reference evidence="1 2" key="1">
    <citation type="submission" date="2020-04" db="EMBL/GenBank/DDBJ databases">
        <authorList>
            <person name="Liu S."/>
        </authorList>
    </citation>
    <scope>NUCLEOTIDE SEQUENCE [LARGE SCALE GENOMIC DNA]</scope>
    <source>
        <strain evidence="1 2">CGMCC 1.15091</strain>
    </source>
</reference>
<organism evidence="1 2">
    <name type="scientific">Arthrobacter deserti</name>
    <dbReference type="NCBI Taxonomy" id="1742687"/>
    <lineage>
        <taxon>Bacteria</taxon>
        <taxon>Bacillati</taxon>
        <taxon>Actinomycetota</taxon>
        <taxon>Actinomycetes</taxon>
        <taxon>Micrococcales</taxon>
        <taxon>Micrococcaceae</taxon>
        <taxon>Arthrobacter</taxon>
    </lineage>
</organism>
<protein>
    <submittedName>
        <fullName evidence="1">Uncharacterized protein</fullName>
    </submittedName>
</protein>
<accession>A0ABX1JU81</accession>
<dbReference type="EMBL" id="JAAZSR010000811">
    <property type="protein sequence ID" value="NKX52867.1"/>
    <property type="molecule type" value="Genomic_DNA"/>
</dbReference>